<dbReference type="PROSITE" id="PS51294">
    <property type="entry name" value="HTH_MYB"/>
    <property type="match status" value="2"/>
</dbReference>
<dbReference type="SMART" id="SM00717">
    <property type="entry name" value="SANT"/>
    <property type="match status" value="2"/>
</dbReference>
<sequence>MSETNHSMTVGRNDQLRPQRDDGISSNPIWNHDVISGANRVQASVRATKTRLWTGDEDALLIRLVEELGGADRDASTEGLGANMTWAKIAKSIRGRSGKQCRERWINQLRPGIKKGEWSAEEKRILIEAHAAFGNRWVAIARLLPGRTDNCVKNHWNSTQRKAERKRRSSSGAASAPVGLVTPTSQNQSRHFRDSFREACSPITPVPEQAACAPTDCAVIPACGPAAKKPRHSSASLEARHLKQRFSDFGEFELADHDASGASSGCLRAGNSLTATPESHLKSVSSALTPAQELVALAPPALQQSRQARTENTGKRSAVKSRKPERQSKPPSAQIHGVLAKAAQKANIVPATNVPAVVNSAKGKRKTERRRRTLAEVAASPLSSHARTSVAKVDELDSLSNPLATLAAAAVAPRAARDCVRKASSMIL</sequence>
<dbReference type="GO" id="GO:0000981">
    <property type="term" value="F:DNA-binding transcription factor activity, RNA polymerase II-specific"/>
    <property type="evidence" value="ECO:0007669"/>
    <property type="project" value="TreeGrafter"/>
</dbReference>
<protein>
    <submittedName>
        <fullName evidence="5">Uncharacterized protein</fullName>
    </submittedName>
</protein>
<dbReference type="CDD" id="cd00167">
    <property type="entry name" value="SANT"/>
    <property type="match status" value="2"/>
</dbReference>
<evidence type="ECO:0000256" key="1">
    <source>
        <dbReference type="SAM" id="MobiDB-lite"/>
    </source>
</evidence>
<gene>
    <name evidence="4" type="ORF">EAUS1353_LOCUS1281</name>
    <name evidence="5" type="ORF">EAUS1353_LOCUS1282</name>
</gene>
<dbReference type="GO" id="GO:0000978">
    <property type="term" value="F:RNA polymerase II cis-regulatory region sequence-specific DNA binding"/>
    <property type="evidence" value="ECO:0007669"/>
    <property type="project" value="TreeGrafter"/>
</dbReference>
<evidence type="ECO:0000313" key="4">
    <source>
        <dbReference type="EMBL" id="CAD9239543.1"/>
    </source>
</evidence>
<dbReference type="Gene3D" id="1.10.10.60">
    <property type="entry name" value="Homeodomain-like"/>
    <property type="match status" value="2"/>
</dbReference>
<evidence type="ECO:0000259" key="3">
    <source>
        <dbReference type="PROSITE" id="PS51294"/>
    </source>
</evidence>
<dbReference type="PANTHER" id="PTHR45614">
    <property type="entry name" value="MYB PROTEIN-RELATED"/>
    <property type="match status" value="1"/>
</dbReference>
<name>A0A6T5W5E8_9RHOD</name>
<feature type="region of interest" description="Disordered" evidence="1">
    <location>
        <begin position="156"/>
        <end position="191"/>
    </location>
</feature>
<dbReference type="InterPro" id="IPR009057">
    <property type="entry name" value="Homeodomain-like_sf"/>
</dbReference>
<dbReference type="EMBL" id="HBGI01001962">
    <property type="protein sequence ID" value="CAD9239544.1"/>
    <property type="molecule type" value="Transcribed_RNA"/>
</dbReference>
<dbReference type="Pfam" id="PF00249">
    <property type="entry name" value="Myb_DNA-binding"/>
    <property type="match status" value="2"/>
</dbReference>
<evidence type="ECO:0000313" key="5">
    <source>
        <dbReference type="EMBL" id="CAD9239544.1"/>
    </source>
</evidence>
<feature type="region of interest" description="Disordered" evidence="1">
    <location>
        <begin position="298"/>
        <end position="334"/>
    </location>
</feature>
<reference evidence="5" key="1">
    <citation type="submission" date="2021-01" db="EMBL/GenBank/DDBJ databases">
        <authorList>
            <person name="Corre E."/>
            <person name="Pelletier E."/>
            <person name="Niang G."/>
            <person name="Scheremetjew M."/>
            <person name="Finn R."/>
            <person name="Kale V."/>
            <person name="Holt S."/>
            <person name="Cochrane G."/>
            <person name="Meng A."/>
            <person name="Brown T."/>
            <person name="Cohen L."/>
        </authorList>
    </citation>
    <scope>NUCLEOTIDE SEQUENCE</scope>
    <source>
        <strain evidence="5">CCMP3124</strain>
    </source>
</reference>
<accession>A0A6T5W5E8</accession>
<feature type="domain" description="HTH myb-type" evidence="3">
    <location>
        <begin position="110"/>
        <end position="164"/>
    </location>
</feature>
<dbReference type="AlphaFoldDB" id="A0A6T5W5E8"/>
<dbReference type="EMBL" id="HBGI01001961">
    <property type="protein sequence ID" value="CAD9239543.1"/>
    <property type="molecule type" value="Transcribed_RNA"/>
</dbReference>
<proteinExistence type="predicted"/>
<dbReference type="InterPro" id="IPR017930">
    <property type="entry name" value="Myb_dom"/>
</dbReference>
<dbReference type="PANTHER" id="PTHR45614:SF218">
    <property type="entry name" value="TRANSCRIPTION FACTOR MYB119-RELATED"/>
    <property type="match status" value="1"/>
</dbReference>
<feature type="compositionally biased region" description="Polar residues" evidence="1">
    <location>
        <begin position="1"/>
        <end position="12"/>
    </location>
</feature>
<dbReference type="PROSITE" id="PS50090">
    <property type="entry name" value="MYB_LIKE"/>
    <property type="match status" value="2"/>
</dbReference>
<feature type="domain" description="HTH myb-type" evidence="3">
    <location>
        <begin position="49"/>
        <end position="109"/>
    </location>
</feature>
<dbReference type="GO" id="GO:0005634">
    <property type="term" value="C:nucleus"/>
    <property type="evidence" value="ECO:0007669"/>
    <property type="project" value="TreeGrafter"/>
</dbReference>
<dbReference type="InterPro" id="IPR050560">
    <property type="entry name" value="MYB_TF"/>
</dbReference>
<feature type="compositionally biased region" description="Basic and acidic residues" evidence="1">
    <location>
        <begin position="14"/>
        <end position="23"/>
    </location>
</feature>
<organism evidence="5">
    <name type="scientific">Erythrolobus australicus</name>
    <dbReference type="NCBI Taxonomy" id="1077150"/>
    <lineage>
        <taxon>Eukaryota</taxon>
        <taxon>Rhodophyta</taxon>
        <taxon>Bangiophyceae</taxon>
        <taxon>Porphyridiales</taxon>
        <taxon>Porphyridiaceae</taxon>
        <taxon>Erythrolobus</taxon>
    </lineage>
</organism>
<feature type="domain" description="Myb-like" evidence="2">
    <location>
        <begin position="110"/>
        <end position="160"/>
    </location>
</feature>
<evidence type="ECO:0000259" key="2">
    <source>
        <dbReference type="PROSITE" id="PS50090"/>
    </source>
</evidence>
<dbReference type="InterPro" id="IPR001005">
    <property type="entry name" value="SANT/Myb"/>
</dbReference>
<dbReference type="SUPFAM" id="SSF46689">
    <property type="entry name" value="Homeodomain-like"/>
    <property type="match status" value="1"/>
</dbReference>
<feature type="domain" description="Myb-like" evidence="2">
    <location>
        <begin position="53"/>
        <end position="109"/>
    </location>
</feature>
<feature type="region of interest" description="Disordered" evidence="1">
    <location>
        <begin position="1"/>
        <end position="25"/>
    </location>
</feature>